<reference evidence="3 4" key="1">
    <citation type="journal article" date="2020" name="Insects">
        <title>Bacteria Belonging to Pseudomonas typographi sp. nov. from the Bark Beetle Ips typographus Have Genomic Potential to Aid in the Host Ecology.</title>
        <authorList>
            <person name="Peral-Aranega E."/>
            <person name="Saati-Santamaria Z."/>
            <person name="Kolarik M."/>
            <person name="Rivas R."/>
            <person name="Garcia-Fraile P."/>
        </authorList>
    </citation>
    <scope>NUCLEOTIDE SEQUENCE [LARGE SCALE GENOMIC DNA]</scope>
    <source>
        <strain evidence="3 4">CA3A</strain>
    </source>
</reference>
<dbReference type="Proteomes" id="UP000805841">
    <property type="component" value="Unassembled WGS sequence"/>
</dbReference>
<dbReference type="EMBL" id="JAAOCA010000001">
    <property type="protein sequence ID" value="MBD1597166.1"/>
    <property type="molecule type" value="Genomic_DNA"/>
</dbReference>
<dbReference type="InterPro" id="IPR001110">
    <property type="entry name" value="UPF0012_CS"/>
</dbReference>
<dbReference type="Pfam" id="PF00795">
    <property type="entry name" value="CN_hydrolase"/>
    <property type="match status" value="1"/>
</dbReference>
<evidence type="ECO:0000313" key="4">
    <source>
        <dbReference type="Proteomes" id="UP000805841"/>
    </source>
</evidence>
<keyword evidence="3" id="KW-0378">Hydrolase</keyword>
<feature type="domain" description="CN hydrolase" evidence="2">
    <location>
        <begin position="1"/>
        <end position="239"/>
    </location>
</feature>
<dbReference type="Gene3D" id="3.60.110.10">
    <property type="entry name" value="Carbon-nitrogen hydrolase"/>
    <property type="match status" value="1"/>
</dbReference>
<evidence type="ECO:0000313" key="3">
    <source>
        <dbReference type="EMBL" id="MBD1597166.1"/>
    </source>
</evidence>
<protein>
    <submittedName>
        <fullName evidence="3">Carbon-nitrogen hydrolase family protein</fullName>
    </submittedName>
</protein>
<dbReference type="InterPro" id="IPR036526">
    <property type="entry name" value="C-N_Hydrolase_sf"/>
</dbReference>
<accession>A0ABR7YVD9</accession>
<organism evidence="3 4">
    <name type="scientific">Pseudomonas typographi</name>
    <dbReference type="NCBI Taxonomy" id="2715964"/>
    <lineage>
        <taxon>Bacteria</taxon>
        <taxon>Pseudomonadati</taxon>
        <taxon>Pseudomonadota</taxon>
        <taxon>Gammaproteobacteria</taxon>
        <taxon>Pseudomonadales</taxon>
        <taxon>Pseudomonadaceae</taxon>
        <taxon>Pseudomonas</taxon>
    </lineage>
</organism>
<keyword evidence="4" id="KW-1185">Reference proteome</keyword>
<proteinExistence type="inferred from homology"/>
<name>A0ABR7YVD9_9PSED</name>
<dbReference type="PROSITE" id="PS01227">
    <property type="entry name" value="UPF0012"/>
    <property type="match status" value="1"/>
</dbReference>
<dbReference type="PROSITE" id="PS50263">
    <property type="entry name" value="CN_HYDROLASE"/>
    <property type="match status" value="1"/>
</dbReference>
<gene>
    <name evidence="3" type="ORF">HAQ05_00365</name>
</gene>
<dbReference type="PANTHER" id="PTHR23088">
    <property type="entry name" value="NITRILASE-RELATED"/>
    <property type="match status" value="1"/>
</dbReference>
<dbReference type="PANTHER" id="PTHR23088:SF27">
    <property type="entry name" value="DEAMINATED GLUTATHIONE AMIDASE"/>
    <property type="match status" value="1"/>
</dbReference>
<dbReference type="InterPro" id="IPR044083">
    <property type="entry name" value="RamA-like"/>
</dbReference>
<dbReference type="GO" id="GO:0016787">
    <property type="term" value="F:hydrolase activity"/>
    <property type="evidence" value="ECO:0007669"/>
    <property type="project" value="UniProtKB-KW"/>
</dbReference>
<dbReference type="CDD" id="cd07576">
    <property type="entry name" value="R-amidase_like"/>
    <property type="match status" value="1"/>
</dbReference>
<evidence type="ECO:0000259" key="2">
    <source>
        <dbReference type="PROSITE" id="PS50263"/>
    </source>
</evidence>
<dbReference type="InterPro" id="IPR003010">
    <property type="entry name" value="C-N_Hydrolase"/>
</dbReference>
<comment type="similarity">
    <text evidence="1">Belongs to the carbon-nitrogen hydrolase superfamily. NIT1/NIT2 family.</text>
</comment>
<dbReference type="RefSeq" id="WP_190416594.1">
    <property type="nucleotide sequence ID" value="NZ_JAAOCA010000001.1"/>
</dbReference>
<evidence type="ECO:0000256" key="1">
    <source>
        <dbReference type="ARBA" id="ARBA00010613"/>
    </source>
</evidence>
<comment type="caution">
    <text evidence="3">The sequence shown here is derived from an EMBL/GenBank/DDBJ whole genome shotgun (WGS) entry which is preliminary data.</text>
</comment>
<dbReference type="SUPFAM" id="SSF56317">
    <property type="entry name" value="Carbon-nitrogen hydrolase"/>
    <property type="match status" value="1"/>
</dbReference>
<sequence length="264" mass="28418">MKLALCQCTPLPLDSAGNLARLERFAAQAAGEGARLLVLPEMFSSGYNIGAAAVRQLAEAADGPFAQAAAAIARRHRIALCYGYPEAGGGGAVYNSARLLDEQGAPLLNYRKLQLFGDLDRQQFSAGAWLPTVAMLHGWQVGLQICYDIEFPEGARYLARAGAELILVPTANMRGFEFIAEVTVRSRAYENQCFVAYANYTGAEGALQYCGLSSVNGPAASREAMAAGQEGLLYAELDKAELTVSRRENPYLADLRTGVFLPRR</sequence>